<feature type="compositionally biased region" description="Basic and acidic residues" evidence="1">
    <location>
        <begin position="52"/>
        <end position="84"/>
    </location>
</feature>
<evidence type="ECO:0000256" key="1">
    <source>
        <dbReference type="SAM" id="MobiDB-lite"/>
    </source>
</evidence>
<dbReference type="AlphaFoldDB" id="A0AAN7P472"/>
<keyword evidence="5" id="KW-1185">Reference proteome</keyword>
<dbReference type="InterPro" id="IPR000782">
    <property type="entry name" value="FAS1_domain"/>
</dbReference>
<accession>A0AAN7P472</accession>
<feature type="domain" description="FAS1" evidence="3">
    <location>
        <begin position="533"/>
        <end position="674"/>
    </location>
</feature>
<dbReference type="GO" id="GO:0005615">
    <property type="term" value="C:extracellular space"/>
    <property type="evidence" value="ECO:0007669"/>
    <property type="project" value="TreeGrafter"/>
</dbReference>
<dbReference type="PROSITE" id="PS50213">
    <property type="entry name" value="FAS1"/>
    <property type="match status" value="4"/>
</dbReference>
<protein>
    <recommendedName>
        <fullName evidence="3">FAS1 domain-containing protein</fullName>
    </recommendedName>
</protein>
<name>A0AAN7P472_9COLE</name>
<dbReference type="Gene3D" id="2.30.180.10">
    <property type="entry name" value="FAS1 domain"/>
    <property type="match status" value="4"/>
</dbReference>
<dbReference type="InterPro" id="IPR036378">
    <property type="entry name" value="FAS1_dom_sf"/>
</dbReference>
<feature type="domain" description="FAS1" evidence="3">
    <location>
        <begin position="678"/>
        <end position="814"/>
    </location>
</feature>
<dbReference type="GO" id="GO:0050839">
    <property type="term" value="F:cell adhesion molecule binding"/>
    <property type="evidence" value="ECO:0007669"/>
    <property type="project" value="TreeGrafter"/>
</dbReference>
<evidence type="ECO:0000313" key="5">
    <source>
        <dbReference type="Proteomes" id="UP001353858"/>
    </source>
</evidence>
<sequence>MLIRVLLIAGFCVIGGQCYFGIDNMRDNPFSPPQWNWKFFSDLYGSESQKSYSEDRIDDSIESDREPLAPDYKDPGKPKDELPKVKPLPKRPPFESPVLPGSVVDVDASDFDLPQNFPEIPDTFGFASTFGNGNPDDFFGLGGFFGPFAEPKRWWKGENVCIEREETTDDVDDADSKQNDTDISIPNFFSTAISLSNCQETPTKYECVTKINNHGVVKTFVVRYKCCYGYARLDDSSGCAKKVDLVPLLKTIEDIGAKELKNLIHATGLDDKFNNENMTVFAPTDDSMVEFADKMIEMNQVDLSAPDAFRRRRQIKNPVSSKDLVLSHAVPGFVDLSEIGNEDVLNTAYNSKIRFNLYPTRGFNKMLTANCIQVRKGDNLATNGIVHVIDGVLHPIKDDIQTIIQEHPQLSNFRTVLKNSNIAKNIKPDGHYTIFAPTDEAFGKLNEATRERLLRGDACAGTILKHHIVAHTVCSSAIVGNATTHSVDSALLNLQRTEDDVLLFENKAKIIKTDLMGTNGVIHLIDVVIVPDSALYITQSLKNENFTKFQALLDQIGLSDELDNYKNVTVFAPSDDAFTDPKSARYLEKMQDNKEKLKELVMYHIVEGQMESCDMNNNVLLKTKDKQNALRLNLYATLPIFSNVINRATINCARLTGYDEKSCGSVIHEVNSILIPPSTNLLDEINNDERYSTLSDILKGTDLESILKDETQSLTFLAPSNEAFAKMESSEIKELMEDKRKASRLLKNHVLTEILCCSGVPGQVFGFSNLFPTLGTQRHPIGKINNEIRIGGATVVQCDNVATNGVIHTINKVLYPQQSRTHTFQFLLF</sequence>
<dbReference type="GO" id="GO:0007155">
    <property type="term" value="P:cell adhesion"/>
    <property type="evidence" value="ECO:0007669"/>
    <property type="project" value="TreeGrafter"/>
</dbReference>
<gene>
    <name evidence="4" type="ORF">RN001_008416</name>
</gene>
<dbReference type="GO" id="GO:0030198">
    <property type="term" value="P:extracellular matrix organization"/>
    <property type="evidence" value="ECO:0007669"/>
    <property type="project" value="TreeGrafter"/>
</dbReference>
<proteinExistence type="predicted"/>
<dbReference type="EMBL" id="JARPUR010000003">
    <property type="protein sequence ID" value="KAK4880270.1"/>
    <property type="molecule type" value="Genomic_DNA"/>
</dbReference>
<dbReference type="SMART" id="SM00554">
    <property type="entry name" value="FAS1"/>
    <property type="match status" value="4"/>
</dbReference>
<reference evidence="5" key="1">
    <citation type="submission" date="2023-01" db="EMBL/GenBank/DDBJ databases">
        <title>Key to firefly adult light organ development and bioluminescence: homeobox transcription factors regulate luciferase expression and transportation to peroxisome.</title>
        <authorList>
            <person name="Fu X."/>
        </authorList>
    </citation>
    <scope>NUCLEOTIDE SEQUENCE [LARGE SCALE GENOMIC DNA]</scope>
</reference>
<feature type="region of interest" description="Disordered" evidence="1">
    <location>
        <begin position="50"/>
        <end position="96"/>
    </location>
</feature>
<feature type="chain" id="PRO_5042862443" description="FAS1 domain-containing protein" evidence="2">
    <location>
        <begin position="19"/>
        <end position="829"/>
    </location>
</feature>
<dbReference type="Proteomes" id="UP001353858">
    <property type="component" value="Unassembled WGS sequence"/>
</dbReference>
<dbReference type="InterPro" id="IPR050904">
    <property type="entry name" value="Adhesion/Biosynth-related"/>
</dbReference>
<feature type="signal peptide" evidence="2">
    <location>
        <begin position="1"/>
        <end position="18"/>
    </location>
</feature>
<dbReference type="SUPFAM" id="SSF82153">
    <property type="entry name" value="FAS1 domain"/>
    <property type="match status" value="4"/>
</dbReference>
<feature type="domain" description="FAS1" evidence="3">
    <location>
        <begin position="397"/>
        <end position="529"/>
    </location>
</feature>
<dbReference type="PANTHER" id="PTHR10900">
    <property type="entry name" value="PERIOSTIN-RELATED"/>
    <property type="match status" value="1"/>
</dbReference>
<evidence type="ECO:0000313" key="4">
    <source>
        <dbReference type="EMBL" id="KAK4880270.1"/>
    </source>
</evidence>
<dbReference type="GO" id="GO:0031012">
    <property type="term" value="C:extracellular matrix"/>
    <property type="evidence" value="ECO:0007669"/>
    <property type="project" value="TreeGrafter"/>
</dbReference>
<evidence type="ECO:0000256" key="2">
    <source>
        <dbReference type="SAM" id="SignalP"/>
    </source>
</evidence>
<dbReference type="FunFam" id="2.30.180.10:FF:000032">
    <property type="entry name" value="Fasciclin domain-containing protein, putative"/>
    <property type="match status" value="1"/>
</dbReference>
<keyword evidence="2" id="KW-0732">Signal</keyword>
<dbReference type="Pfam" id="PF02469">
    <property type="entry name" value="Fasciclin"/>
    <property type="match status" value="4"/>
</dbReference>
<comment type="caution">
    <text evidence="4">The sequence shown here is derived from an EMBL/GenBank/DDBJ whole genome shotgun (WGS) entry which is preliminary data.</text>
</comment>
<evidence type="ECO:0000259" key="3">
    <source>
        <dbReference type="PROSITE" id="PS50213"/>
    </source>
</evidence>
<feature type="domain" description="FAS1" evidence="3">
    <location>
        <begin position="244"/>
        <end position="393"/>
    </location>
</feature>
<organism evidence="4 5">
    <name type="scientific">Aquatica leii</name>
    <dbReference type="NCBI Taxonomy" id="1421715"/>
    <lineage>
        <taxon>Eukaryota</taxon>
        <taxon>Metazoa</taxon>
        <taxon>Ecdysozoa</taxon>
        <taxon>Arthropoda</taxon>
        <taxon>Hexapoda</taxon>
        <taxon>Insecta</taxon>
        <taxon>Pterygota</taxon>
        <taxon>Neoptera</taxon>
        <taxon>Endopterygota</taxon>
        <taxon>Coleoptera</taxon>
        <taxon>Polyphaga</taxon>
        <taxon>Elateriformia</taxon>
        <taxon>Elateroidea</taxon>
        <taxon>Lampyridae</taxon>
        <taxon>Luciolinae</taxon>
        <taxon>Aquatica</taxon>
    </lineage>
</organism>
<dbReference type="PANTHER" id="PTHR10900:SF77">
    <property type="entry name" value="FI19380P1"/>
    <property type="match status" value="1"/>
</dbReference>